<keyword evidence="1" id="KW-0472">Membrane</keyword>
<evidence type="ECO:0000313" key="2">
    <source>
        <dbReference type="EMBL" id="GAG67978.1"/>
    </source>
</evidence>
<feature type="non-terminal residue" evidence="2">
    <location>
        <position position="76"/>
    </location>
</feature>
<name>X1A5D8_9ZZZZ</name>
<protein>
    <submittedName>
        <fullName evidence="2">Uncharacterized protein</fullName>
    </submittedName>
</protein>
<keyword evidence="1" id="KW-0812">Transmembrane</keyword>
<proteinExistence type="predicted"/>
<comment type="caution">
    <text evidence="2">The sequence shown here is derived from an EMBL/GenBank/DDBJ whole genome shotgun (WGS) entry which is preliminary data.</text>
</comment>
<accession>X1A5D8</accession>
<reference evidence="2" key="1">
    <citation type="journal article" date="2014" name="Front. Microbiol.">
        <title>High frequency of phylogenetically diverse reductive dehalogenase-homologous genes in deep subseafloor sedimentary metagenomes.</title>
        <authorList>
            <person name="Kawai M."/>
            <person name="Futagami T."/>
            <person name="Toyoda A."/>
            <person name="Takaki Y."/>
            <person name="Nishi S."/>
            <person name="Hori S."/>
            <person name="Arai W."/>
            <person name="Tsubouchi T."/>
            <person name="Morono Y."/>
            <person name="Uchiyama I."/>
            <person name="Ito T."/>
            <person name="Fujiyama A."/>
            <person name="Inagaki F."/>
            <person name="Takami H."/>
        </authorList>
    </citation>
    <scope>NUCLEOTIDE SEQUENCE</scope>
    <source>
        <strain evidence="2">Expedition CK06-06</strain>
    </source>
</reference>
<dbReference type="AlphaFoldDB" id="X1A5D8"/>
<keyword evidence="1" id="KW-1133">Transmembrane helix</keyword>
<dbReference type="EMBL" id="BART01005594">
    <property type="protein sequence ID" value="GAG67978.1"/>
    <property type="molecule type" value="Genomic_DNA"/>
</dbReference>
<feature type="transmembrane region" description="Helical" evidence="1">
    <location>
        <begin position="6"/>
        <end position="24"/>
    </location>
</feature>
<organism evidence="2">
    <name type="scientific">marine sediment metagenome</name>
    <dbReference type="NCBI Taxonomy" id="412755"/>
    <lineage>
        <taxon>unclassified sequences</taxon>
        <taxon>metagenomes</taxon>
        <taxon>ecological metagenomes</taxon>
    </lineage>
</organism>
<gene>
    <name evidence="2" type="ORF">S01H4_12859</name>
</gene>
<sequence>MGAIGSGQVPFGVIILVAIVYFIAKKIRGLQKTYTDVNVVPNKPRVYKDKIEFSYEEINITTKKSRKEYKDFVVID</sequence>
<evidence type="ECO:0000256" key="1">
    <source>
        <dbReference type="SAM" id="Phobius"/>
    </source>
</evidence>